<evidence type="ECO:0000259" key="5">
    <source>
        <dbReference type="PROSITE" id="PS51891"/>
    </source>
</evidence>
<evidence type="ECO:0000313" key="7">
    <source>
        <dbReference type="Proteomes" id="UP001156694"/>
    </source>
</evidence>
<dbReference type="PANTHER" id="PTHR33337">
    <property type="entry name" value="GFA DOMAIN-CONTAINING PROTEIN"/>
    <property type="match status" value="1"/>
</dbReference>
<sequence>MKEYNGSCECGEVQFSVQEQPKEITACHCWQCRKISGHFAAWAAVPLDGLEITGDEALRWYQSTDRAKTGFCSICGTTLFWRLEGRDETSIAAGAFEDALEAKLSKHVFVSEKADYYEIADDLPQAPQFDVDDDPQPI</sequence>
<keyword evidence="3" id="KW-0862">Zinc</keyword>
<comment type="caution">
    <text evidence="6">The sequence shown here is derived from an EMBL/GenBank/DDBJ whole genome shotgun (WGS) entry which is preliminary data.</text>
</comment>
<dbReference type="Pfam" id="PF04828">
    <property type="entry name" value="GFA"/>
    <property type="match status" value="1"/>
</dbReference>
<dbReference type="PANTHER" id="PTHR33337:SF40">
    <property type="entry name" value="CENP-V_GFA DOMAIN-CONTAINING PROTEIN-RELATED"/>
    <property type="match status" value="1"/>
</dbReference>
<keyword evidence="7" id="KW-1185">Reference proteome</keyword>
<dbReference type="Proteomes" id="UP001156694">
    <property type="component" value="Unassembled WGS sequence"/>
</dbReference>
<dbReference type="PROSITE" id="PS51891">
    <property type="entry name" value="CENP_V_GFA"/>
    <property type="match status" value="1"/>
</dbReference>
<evidence type="ECO:0000256" key="3">
    <source>
        <dbReference type="ARBA" id="ARBA00022833"/>
    </source>
</evidence>
<organism evidence="6 7">
    <name type="scientific">Amylibacter marinus</name>
    <dbReference type="NCBI Taxonomy" id="1475483"/>
    <lineage>
        <taxon>Bacteria</taxon>
        <taxon>Pseudomonadati</taxon>
        <taxon>Pseudomonadota</taxon>
        <taxon>Alphaproteobacteria</taxon>
        <taxon>Rhodobacterales</taxon>
        <taxon>Paracoccaceae</taxon>
        <taxon>Amylibacter</taxon>
    </lineage>
</organism>
<accession>A0ABQ5VWH0</accession>
<keyword evidence="4" id="KW-0456">Lyase</keyword>
<dbReference type="Gene3D" id="3.90.1590.10">
    <property type="entry name" value="glutathione-dependent formaldehyde- activating enzyme (gfa)"/>
    <property type="match status" value="1"/>
</dbReference>
<feature type="domain" description="CENP-V/GFA" evidence="5">
    <location>
        <begin position="4"/>
        <end position="118"/>
    </location>
</feature>
<evidence type="ECO:0000256" key="1">
    <source>
        <dbReference type="ARBA" id="ARBA00005495"/>
    </source>
</evidence>
<dbReference type="SUPFAM" id="SSF51316">
    <property type="entry name" value="Mss4-like"/>
    <property type="match status" value="1"/>
</dbReference>
<gene>
    <name evidence="6" type="ORF">GCM10007939_19830</name>
</gene>
<dbReference type="RefSeq" id="WP_284378480.1">
    <property type="nucleotide sequence ID" value="NZ_BSNN01000004.1"/>
</dbReference>
<dbReference type="EMBL" id="BSNN01000004">
    <property type="protein sequence ID" value="GLQ35700.1"/>
    <property type="molecule type" value="Genomic_DNA"/>
</dbReference>
<protein>
    <recommendedName>
        <fullName evidence="5">CENP-V/GFA domain-containing protein</fullName>
    </recommendedName>
</protein>
<proteinExistence type="inferred from homology"/>
<evidence type="ECO:0000313" key="6">
    <source>
        <dbReference type="EMBL" id="GLQ35700.1"/>
    </source>
</evidence>
<evidence type="ECO:0000256" key="4">
    <source>
        <dbReference type="ARBA" id="ARBA00023239"/>
    </source>
</evidence>
<keyword evidence="2" id="KW-0479">Metal-binding</keyword>
<evidence type="ECO:0000256" key="2">
    <source>
        <dbReference type="ARBA" id="ARBA00022723"/>
    </source>
</evidence>
<dbReference type="InterPro" id="IPR006913">
    <property type="entry name" value="CENP-V/GFA"/>
</dbReference>
<comment type="similarity">
    <text evidence="1">Belongs to the Gfa family.</text>
</comment>
<name>A0ABQ5VWH0_9RHOB</name>
<dbReference type="InterPro" id="IPR011057">
    <property type="entry name" value="Mss4-like_sf"/>
</dbReference>
<reference evidence="7" key="1">
    <citation type="journal article" date="2019" name="Int. J. Syst. Evol. Microbiol.">
        <title>The Global Catalogue of Microorganisms (GCM) 10K type strain sequencing project: providing services to taxonomists for standard genome sequencing and annotation.</title>
        <authorList>
            <consortium name="The Broad Institute Genomics Platform"/>
            <consortium name="The Broad Institute Genome Sequencing Center for Infectious Disease"/>
            <person name="Wu L."/>
            <person name="Ma J."/>
        </authorList>
    </citation>
    <scope>NUCLEOTIDE SEQUENCE [LARGE SCALE GENOMIC DNA]</scope>
    <source>
        <strain evidence="7">NBRC 110140</strain>
    </source>
</reference>